<organism evidence="2 3">
    <name type="scientific">Rubrivivax albus</name>
    <dbReference type="NCBI Taxonomy" id="2499835"/>
    <lineage>
        <taxon>Bacteria</taxon>
        <taxon>Pseudomonadati</taxon>
        <taxon>Pseudomonadota</taxon>
        <taxon>Betaproteobacteria</taxon>
        <taxon>Burkholderiales</taxon>
        <taxon>Sphaerotilaceae</taxon>
        <taxon>Rubrivivax</taxon>
    </lineage>
</organism>
<dbReference type="InterPro" id="IPR013429">
    <property type="entry name" value="Regulatory_FmdB_Zinc_ribbon"/>
</dbReference>
<evidence type="ECO:0000259" key="1">
    <source>
        <dbReference type="SMART" id="SM00834"/>
    </source>
</evidence>
<dbReference type="OrthoDB" id="9813321at2"/>
<dbReference type="EMBL" id="SACT01000008">
    <property type="protein sequence ID" value="RVT49346.1"/>
    <property type="molecule type" value="Genomic_DNA"/>
</dbReference>
<evidence type="ECO:0000313" key="2">
    <source>
        <dbReference type="EMBL" id="RVT49346.1"/>
    </source>
</evidence>
<protein>
    <submittedName>
        <fullName evidence="2">Zinc ribbon domain-containing protein</fullName>
    </submittedName>
</protein>
<gene>
    <name evidence="2" type="ORF">ENE75_19910</name>
</gene>
<dbReference type="AlphaFoldDB" id="A0A3S2TNX4"/>
<accession>A0A3S2TNX4</accession>
<dbReference type="SMART" id="SM00834">
    <property type="entry name" value="CxxC_CXXC_SSSS"/>
    <property type="match status" value="1"/>
</dbReference>
<evidence type="ECO:0000313" key="3">
    <source>
        <dbReference type="Proteomes" id="UP000288178"/>
    </source>
</evidence>
<sequence>MPIYEYTCRDCGHPFETLVRTGTVPACPHCRSQVLDKRLSAPAALTTSATYAAPMAPSACGACGHPGGPGACRFDA</sequence>
<dbReference type="Pfam" id="PF09723">
    <property type="entry name" value="Zn_ribbon_8"/>
    <property type="match status" value="1"/>
</dbReference>
<keyword evidence="3" id="KW-1185">Reference proteome</keyword>
<dbReference type="Gene3D" id="2.20.28.30">
    <property type="entry name" value="RNA polymerase ii, chain L"/>
    <property type="match status" value="1"/>
</dbReference>
<dbReference type="Proteomes" id="UP000288178">
    <property type="component" value="Unassembled WGS sequence"/>
</dbReference>
<reference evidence="2 3" key="1">
    <citation type="submission" date="2019-01" db="EMBL/GenBank/DDBJ databases">
        <authorList>
            <person name="Chen W.-M."/>
        </authorList>
    </citation>
    <scope>NUCLEOTIDE SEQUENCE [LARGE SCALE GENOMIC DNA]</scope>
    <source>
        <strain evidence="2 3">ICH-3</strain>
    </source>
</reference>
<feature type="domain" description="Putative regulatory protein FmdB zinc ribbon" evidence="1">
    <location>
        <begin position="1"/>
        <end position="40"/>
    </location>
</feature>
<comment type="caution">
    <text evidence="2">The sequence shown here is derived from an EMBL/GenBank/DDBJ whole genome shotgun (WGS) entry which is preliminary data.</text>
</comment>
<proteinExistence type="predicted"/>
<dbReference type="NCBIfam" id="TIGR02605">
    <property type="entry name" value="CxxC_CxxC_SSSS"/>
    <property type="match status" value="1"/>
</dbReference>
<name>A0A3S2TNX4_9BURK</name>
<dbReference type="RefSeq" id="WP_128200097.1">
    <property type="nucleotide sequence ID" value="NZ_SACT01000008.1"/>
</dbReference>